<organism evidence="1">
    <name type="scientific">Anopheles marajoara</name>
    <dbReference type="NCBI Taxonomy" id="58244"/>
    <lineage>
        <taxon>Eukaryota</taxon>
        <taxon>Metazoa</taxon>
        <taxon>Ecdysozoa</taxon>
        <taxon>Arthropoda</taxon>
        <taxon>Hexapoda</taxon>
        <taxon>Insecta</taxon>
        <taxon>Pterygota</taxon>
        <taxon>Neoptera</taxon>
        <taxon>Endopterygota</taxon>
        <taxon>Diptera</taxon>
        <taxon>Nematocera</taxon>
        <taxon>Culicoidea</taxon>
        <taxon>Culicidae</taxon>
        <taxon>Anophelinae</taxon>
        <taxon>Anopheles</taxon>
    </lineage>
</organism>
<reference evidence="1" key="1">
    <citation type="submission" date="2018-01" db="EMBL/GenBank/DDBJ databases">
        <title>An insight into the sialome of Amazonian anophelines.</title>
        <authorList>
            <person name="Ribeiro J.M."/>
            <person name="Scarpassa V."/>
            <person name="Calvo E."/>
        </authorList>
    </citation>
    <scope>NUCLEOTIDE SEQUENCE</scope>
    <source>
        <tissue evidence="1">Salivary glands</tissue>
    </source>
</reference>
<dbReference type="EMBL" id="GGFJ01014887">
    <property type="protein sequence ID" value="MBW64028.1"/>
    <property type="molecule type" value="Transcribed_RNA"/>
</dbReference>
<proteinExistence type="predicted"/>
<protein>
    <submittedName>
        <fullName evidence="1">Putative secreted protein</fullName>
    </submittedName>
</protein>
<accession>A0A2M4CGI7</accession>
<evidence type="ECO:0000313" key="1">
    <source>
        <dbReference type="EMBL" id="MBW64028.1"/>
    </source>
</evidence>
<sequence length="67" mass="7955">MPSSFWSASSGTARKRWEIFLLFAPSVPASRRSVCGKISIPRIHLRYRLRISSVRCDPRRYRRKWSM</sequence>
<dbReference type="AlphaFoldDB" id="A0A2M4CGI7"/>
<name>A0A2M4CGI7_9DIPT</name>